<dbReference type="InterPro" id="IPR007048">
    <property type="entry name" value="IraD/Gp25-like"/>
</dbReference>
<evidence type="ECO:0000313" key="3">
    <source>
        <dbReference type="Proteomes" id="UP001595453"/>
    </source>
</evidence>
<dbReference type="NCBIfam" id="TIGR03357">
    <property type="entry name" value="VI_zyme"/>
    <property type="match status" value="1"/>
</dbReference>
<reference evidence="3" key="1">
    <citation type="journal article" date="2019" name="Int. J. Syst. Evol. Microbiol.">
        <title>The Global Catalogue of Microorganisms (GCM) 10K type strain sequencing project: providing services to taxonomists for standard genome sequencing and annotation.</title>
        <authorList>
            <consortium name="The Broad Institute Genomics Platform"/>
            <consortium name="The Broad Institute Genome Sequencing Center for Infectious Disease"/>
            <person name="Wu L."/>
            <person name="Ma J."/>
        </authorList>
    </citation>
    <scope>NUCLEOTIDE SEQUENCE [LARGE SCALE GENOMIC DNA]</scope>
    <source>
        <strain evidence="3">KCTC 42730</strain>
    </source>
</reference>
<dbReference type="SUPFAM" id="SSF160719">
    <property type="entry name" value="gpW/gp25-like"/>
    <property type="match status" value="1"/>
</dbReference>
<sequence>MALFDFLANDQAKRRLQRFDVNELESVRLHITQLLNARRGVLRHLEHYGLPDVEDIYEGLPYSQHKLAKEIKTLIETFEPRVKSVWVEPVDINTDDYVIRFDIKAVLDSGQHIHLSSKFATGGRANVLNQREEI</sequence>
<gene>
    <name evidence="2" type="primary">tssE</name>
    <name evidence="2" type="ORF">ACFOEE_06455</name>
</gene>
<accession>A0ABV7CHK7</accession>
<proteinExistence type="predicted"/>
<dbReference type="EMBL" id="JBHRSD010000011">
    <property type="protein sequence ID" value="MFC3032154.1"/>
    <property type="molecule type" value="Genomic_DNA"/>
</dbReference>
<organism evidence="2 3">
    <name type="scientific">Pseudoalteromonas fenneropenaei</name>
    <dbReference type="NCBI Taxonomy" id="1737459"/>
    <lineage>
        <taxon>Bacteria</taxon>
        <taxon>Pseudomonadati</taxon>
        <taxon>Pseudomonadota</taxon>
        <taxon>Gammaproteobacteria</taxon>
        <taxon>Alteromonadales</taxon>
        <taxon>Pseudoalteromonadaceae</taxon>
        <taxon>Pseudoalteromonas</taxon>
    </lineage>
</organism>
<feature type="domain" description="IraD/Gp25-like" evidence="1">
    <location>
        <begin position="24"/>
        <end position="109"/>
    </location>
</feature>
<evidence type="ECO:0000313" key="2">
    <source>
        <dbReference type="EMBL" id="MFC3032154.1"/>
    </source>
</evidence>
<dbReference type="Pfam" id="PF04965">
    <property type="entry name" value="GPW_gp25"/>
    <property type="match status" value="1"/>
</dbReference>
<comment type="caution">
    <text evidence="2">The sequence shown here is derived from an EMBL/GenBank/DDBJ whole genome shotgun (WGS) entry which is preliminary data.</text>
</comment>
<dbReference type="Proteomes" id="UP001595453">
    <property type="component" value="Unassembled WGS sequence"/>
</dbReference>
<evidence type="ECO:0000259" key="1">
    <source>
        <dbReference type="Pfam" id="PF04965"/>
    </source>
</evidence>
<keyword evidence="3" id="KW-1185">Reference proteome</keyword>
<dbReference type="InterPro" id="IPR017737">
    <property type="entry name" value="TssE1-like"/>
</dbReference>
<dbReference type="RefSeq" id="WP_377122203.1">
    <property type="nucleotide sequence ID" value="NZ_JBHRSD010000011.1"/>
</dbReference>
<name>A0ABV7CHK7_9GAMM</name>
<protein>
    <submittedName>
        <fullName evidence="2">Type VI secretion system baseplate subunit TssE</fullName>
    </submittedName>
</protein>
<dbReference type="Gene3D" id="3.10.450.40">
    <property type="match status" value="1"/>
</dbReference>